<organism evidence="2 3">
    <name type="scientific">Nonomuraea deserti</name>
    <dbReference type="NCBI Taxonomy" id="1848322"/>
    <lineage>
        <taxon>Bacteria</taxon>
        <taxon>Bacillati</taxon>
        <taxon>Actinomycetota</taxon>
        <taxon>Actinomycetes</taxon>
        <taxon>Streptosporangiales</taxon>
        <taxon>Streptosporangiaceae</taxon>
        <taxon>Nonomuraea</taxon>
    </lineage>
</organism>
<dbReference type="Gene3D" id="3.40.960.10">
    <property type="entry name" value="VSR Endonuclease"/>
    <property type="match status" value="1"/>
</dbReference>
<evidence type="ECO:0000313" key="2">
    <source>
        <dbReference type="EMBL" id="TDC84053.1"/>
    </source>
</evidence>
<dbReference type="EMBL" id="SMKO01000350">
    <property type="protein sequence ID" value="TDC84053.1"/>
    <property type="molecule type" value="Genomic_DNA"/>
</dbReference>
<keyword evidence="3" id="KW-1185">Reference proteome</keyword>
<name>A0A4R4U7Z4_9ACTN</name>
<sequence>MDSHGPESAERCGNECARESLTTCIRAEQSLGSGPGAKSGRCPQNVVRCVGVPARWSTLGGMHQPSHTPSLTVRAAKITRAVPQAVACRRTAAHIWGVSVLTTPEADWPVELAAPAHLALPGCVTYVTPLPSADVTTHRGVRLSTMERTALDCARWLPRMDAVAVLDQLARKGVDMDALWRRPLTSWHLRDLLALADPRACSPRESWLRIILVDGGLPRPAAQIRVELGDGRLAYLDLGWEEFKVAVEYDGQGHHTSPTDQRHDGDRREELRRLGWRVIAVRRDAIPGQIPGLLRHVSNVLLERGWHPGPGGTERILRRIRAARHRSRYRPGQRDTQS</sequence>
<comment type="caution">
    <text evidence="2">The sequence shown here is derived from an EMBL/GenBank/DDBJ whole genome shotgun (WGS) entry which is preliminary data.</text>
</comment>
<dbReference type="Proteomes" id="UP000295258">
    <property type="component" value="Unassembled WGS sequence"/>
</dbReference>
<protein>
    <submittedName>
        <fullName evidence="2">DUF559 domain-containing protein</fullName>
    </submittedName>
</protein>
<accession>A0A4R4U7Z4</accession>
<dbReference type="AlphaFoldDB" id="A0A4R4U7Z4"/>
<evidence type="ECO:0000259" key="1">
    <source>
        <dbReference type="Pfam" id="PF04480"/>
    </source>
</evidence>
<evidence type="ECO:0000313" key="3">
    <source>
        <dbReference type="Proteomes" id="UP000295258"/>
    </source>
</evidence>
<gene>
    <name evidence="2" type="ORF">E1292_49640</name>
</gene>
<dbReference type="InterPro" id="IPR011335">
    <property type="entry name" value="Restrct_endonuc-II-like"/>
</dbReference>
<dbReference type="InterPro" id="IPR007569">
    <property type="entry name" value="DUF559"/>
</dbReference>
<reference evidence="2 3" key="1">
    <citation type="submission" date="2019-03" db="EMBL/GenBank/DDBJ databases">
        <title>Draft genome sequences of novel Actinobacteria.</title>
        <authorList>
            <person name="Sahin N."/>
            <person name="Ay H."/>
            <person name="Saygin H."/>
        </authorList>
    </citation>
    <scope>NUCLEOTIDE SEQUENCE [LARGE SCALE GENOMIC DNA]</scope>
    <source>
        <strain evidence="2 3">KC310</strain>
    </source>
</reference>
<dbReference type="SUPFAM" id="SSF52980">
    <property type="entry name" value="Restriction endonuclease-like"/>
    <property type="match status" value="1"/>
</dbReference>
<proteinExistence type="predicted"/>
<dbReference type="Pfam" id="PF04480">
    <property type="entry name" value="DUF559"/>
    <property type="match status" value="1"/>
</dbReference>
<feature type="domain" description="DUF559" evidence="1">
    <location>
        <begin position="237"/>
        <end position="298"/>
    </location>
</feature>